<dbReference type="GO" id="GO:0016787">
    <property type="term" value="F:hydrolase activity"/>
    <property type="evidence" value="ECO:0007669"/>
    <property type="project" value="UniProtKB-KW"/>
</dbReference>
<evidence type="ECO:0000313" key="3">
    <source>
        <dbReference type="Proteomes" id="UP001223144"/>
    </source>
</evidence>
<keyword evidence="2" id="KW-0255">Endonuclease</keyword>
<dbReference type="EC" id="3.1.21.-" evidence="2"/>
<feature type="domain" description="Restriction endonuclease type IV Mrr" evidence="1">
    <location>
        <begin position="38"/>
        <end position="147"/>
    </location>
</feature>
<protein>
    <submittedName>
        <fullName evidence="2">Restriction endonuclease</fullName>
        <ecNumber evidence="2">3.1.21.-</ecNumber>
    </submittedName>
</protein>
<organism evidence="2 3">
    <name type="scientific">Streptomyces chengmaiensis</name>
    <dbReference type="NCBI Taxonomy" id="3040919"/>
    <lineage>
        <taxon>Bacteria</taxon>
        <taxon>Bacillati</taxon>
        <taxon>Actinomycetota</taxon>
        <taxon>Actinomycetes</taxon>
        <taxon>Kitasatosporales</taxon>
        <taxon>Streptomycetaceae</taxon>
        <taxon>Streptomyces</taxon>
    </lineage>
</organism>
<gene>
    <name evidence="2" type="ORF">QCN29_02540</name>
</gene>
<dbReference type="InterPro" id="IPR007560">
    <property type="entry name" value="Restrct_endonuc_IV_Mrr"/>
</dbReference>
<keyword evidence="3" id="KW-1185">Reference proteome</keyword>
<evidence type="ECO:0000259" key="1">
    <source>
        <dbReference type="Pfam" id="PF04471"/>
    </source>
</evidence>
<name>A0ABT6HG73_9ACTN</name>
<keyword evidence="2" id="KW-0378">Hydrolase</keyword>
<proteinExistence type="predicted"/>
<reference evidence="2 3" key="1">
    <citation type="submission" date="2023-04" db="EMBL/GenBank/DDBJ databases">
        <title>Streptomyces chengmaiensis sp. nov. isolated from the stem of mangrove plant in Hainan.</title>
        <authorList>
            <person name="Huang X."/>
            <person name="Zhou S."/>
            <person name="Chu X."/>
            <person name="Xie Y."/>
            <person name="Lin Y."/>
        </authorList>
    </citation>
    <scope>NUCLEOTIDE SEQUENCE [LARGE SCALE GENOMIC DNA]</scope>
    <source>
        <strain evidence="2 3">HNM0663</strain>
    </source>
</reference>
<accession>A0ABT6HG73</accession>
<sequence>MPDASSSLLTASSPWQGVMGQVSAYSALYHTVAGQEQARGRQFNAFLAELLRRGNLHDASSDQRGLHGRDEIDVHFTLGYTGCILEAKWERERVEASAIGKLKERLETRRPGVQGFFVSMSGYTKAVYGKAEYHAQILLLDRHHVEALVAGLFSADRLFHELLSVTSRRGGAYTSLADLLSTPTAAGEPLPALRSADQPPEGFPVCPEAGLAVSSILTADGPWTAGEVDGVAATGDGRLLWTTRDGVLQVTPDMGAGMWTAAPPLCHGPAFTEADGSMLVLVEEAAVRFRKGGSAAVAGGGFKGSRWLVPGPDSRGWVFASSGPRTPEGYGGHTLTQLATNLCDSVTWEVDFPGQIHQAVLTPAGALYIAGGGHSVTTDGERNWRCPHEHWADSAPLTPDAALAVGDRTVLLAGRSVQGFEKAVYAVNIHDHTPTLLLRLPNTTHITGFAHGPDDTVYLLTDIRGNAQTPRPYLLQLVLPPKMRR</sequence>
<dbReference type="SUPFAM" id="SSF63829">
    <property type="entry name" value="Calcium-dependent phosphotriesterase"/>
    <property type="match status" value="1"/>
</dbReference>
<dbReference type="RefSeq" id="WP_279925941.1">
    <property type="nucleotide sequence ID" value="NZ_JARWBG010000002.1"/>
</dbReference>
<comment type="caution">
    <text evidence="2">The sequence shown here is derived from an EMBL/GenBank/DDBJ whole genome shotgun (WGS) entry which is preliminary data.</text>
</comment>
<keyword evidence="2" id="KW-0540">Nuclease</keyword>
<dbReference type="Proteomes" id="UP001223144">
    <property type="component" value="Unassembled WGS sequence"/>
</dbReference>
<dbReference type="Pfam" id="PF04471">
    <property type="entry name" value="Mrr_cat"/>
    <property type="match status" value="1"/>
</dbReference>
<dbReference type="EMBL" id="JARWBG010000002">
    <property type="protein sequence ID" value="MDH2387683.1"/>
    <property type="molecule type" value="Genomic_DNA"/>
</dbReference>
<dbReference type="GO" id="GO:0004519">
    <property type="term" value="F:endonuclease activity"/>
    <property type="evidence" value="ECO:0007669"/>
    <property type="project" value="UniProtKB-KW"/>
</dbReference>
<evidence type="ECO:0000313" key="2">
    <source>
        <dbReference type="EMBL" id="MDH2387683.1"/>
    </source>
</evidence>